<dbReference type="EC" id="2.4.1.18" evidence="4"/>
<reference evidence="10" key="2">
    <citation type="submission" date="2021-04" db="EMBL/GenBank/DDBJ databases">
        <authorList>
            <person name="Gilroy R."/>
        </authorList>
    </citation>
    <scope>NUCLEOTIDE SEQUENCE</scope>
    <source>
        <strain evidence="10">23274</strain>
    </source>
</reference>
<dbReference type="InterPro" id="IPR017853">
    <property type="entry name" value="GH"/>
</dbReference>
<dbReference type="InterPro" id="IPR006047">
    <property type="entry name" value="GH13_cat_dom"/>
</dbReference>
<feature type="active site" description="Nucleophile" evidence="8">
    <location>
        <position position="326"/>
    </location>
</feature>
<evidence type="ECO:0000256" key="3">
    <source>
        <dbReference type="ARBA" id="ARBA00009000"/>
    </source>
</evidence>
<name>A0A9D1UYW3_9BACT</name>
<sequence>MVKYDVTLSDPLLEPFKPVIRRRQEKSLLKELEFTGRERRLSDVFNNHLYFGLHETAEGWVFREWAPNATAIYLVGESSDWQRREDFRLRLLGNGVWELKLPKERMWHGMLYKLWVVWTGGGGERIPAYARRVVQDDETKVFTVQAWQPERPYEWKYPKVGRINHPLIYEAHVGMCMENRRVSTFNEFRAYVLPRIVELGYNAIQLMGIQEHPYYGSFGYQVSSFYAVSSRFGTPEDLKRLIDEAHGFGIGVVMDLVHSHSVRNEAEGLGCFAGDESQYFYPGERGEHKLWNSRCFDYGKNEVVSFLLSNCKYWLEEFHFDGFRFDGVTSMLYWDHGVGRDFTEYKFYYDGNEDEDAITYLTLANKLCHEVDSGVITIAEDMSGMPGLAEKAEDGGMGFDFRMSMGVPDYWIKLVKEKRDEEWHVGDMFYELTNKRKEEHTISYAESHDQAMVGDKTLFFRLVDKEVYTSMSVFDHSLVIDRGMALHKMIRLLTISTAGDGYLNFMGNEFGHPEWIDFPREGNGWSYEHARRQWSLVDDKDLRFRFLNEFDKAMIALAREESFFEPVPQPVVRDNGRQVLVFGRGDFLFVFNFNPSASFPDYAFEVAAGKYVTVLDTDSLRFGGFGRIDDCQEHFTLYEGGRHVLSLYVPARAGFVLKRIVE</sequence>
<dbReference type="GO" id="GO:0003844">
    <property type="term" value="F:1,4-alpha-glucan branching enzyme activity"/>
    <property type="evidence" value="ECO:0007669"/>
    <property type="project" value="UniProtKB-EC"/>
</dbReference>
<dbReference type="GO" id="GO:0043169">
    <property type="term" value="F:cation binding"/>
    <property type="evidence" value="ECO:0007669"/>
    <property type="project" value="InterPro"/>
</dbReference>
<dbReference type="AlphaFoldDB" id="A0A9D1UYW3"/>
<dbReference type="Proteomes" id="UP000824202">
    <property type="component" value="Unassembled WGS sequence"/>
</dbReference>
<reference evidence="10" key="1">
    <citation type="journal article" date="2021" name="PeerJ">
        <title>Extensive microbial diversity within the chicken gut microbiome revealed by metagenomics and culture.</title>
        <authorList>
            <person name="Gilroy R."/>
            <person name="Ravi A."/>
            <person name="Getino M."/>
            <person name="Pursley I."/>
            <person name="Horton D.L."/>
            <person name="Alikhan N.F."/>
            <person name="Baker D."/>
            <person name="Gharbi K."/>
            <person name="Hall N."/>
            <person name="Watson M."/>
            <person name="Adriaenssens E.M."/>
            <person name="Foster-Nyarko E."/>
            <person name="Jarju S."/>
            <person name="Secka A."/>
            <person name="Antonio M."/>
            <person name="Oren A."/>
            <person name="Chaudhuri R.R."/>
            <person name="La Ragione R."/>
            <person name="Hildebrand F."/>
            <person name="Pallen M.J."/>
        </authorList>
    </citation>
    <scope>NUCLEOTIDE SEQUENCE</scope>
    <source>
        <strain evidence="10">23274</strain>
    </source>
</reference>
<protein>
    <recommendedName>
        <fullName evidence="4">1,4-alpha-glucan branching enzyme</fullName>
        <ecNumber evidence="4">2.4.1.18</ecNumber>
    </recommendedName>
</protein>
<dbReference type="GO" id="GO:0005978">
    <property type="term" value="P:glycogen biosynthetic process"/>
    <property type="evidence" value="ECO:0007669"/>
    <property type="project" value="InterPro"/>
</dbReference>
<dbReference type="Pfam" id="PF02806">
    <property type="entry name" value="Alpha-amylase_C"/>
    <property type="match status" value="1"/>
</dbReference>
<feature type="domain" description="Glycosyl hydrolase family 13 catalytic" evidence="9">
    <location>
        <begin position="188"/>
        <end position="545"/>
    </location>
</feature>
<organism evidence="10 11">
    <name type="scientific">Candidatus Odoribacter faecigallinarum</name>
    <dbReference type="NCBI Taxonomy" id="2838706"/>
    <lineage>
        <taxon>Bacteria</taxon>
        <taxon>Pseudomonadati</taxon>
        <taxon>Bacteroidota</taxon>
        <taxon>Bacteroidia</taxon>
        <taxon>Bacteroidales</taxon>
        <taxon>Odoribacteraceae</taxon>
        <taxon>Odoribacter</taxon>
    </lineage>
</organism>
<evidence type="ECO:0000313" key="11">
    <source>
        <dbReference type="Proteomes" id="UP000824202"/>
    </source>
</evidence>
<dbReference type="FunFam" id="2.60.40.1180:FF:000050">
    <property type="entry name" value="1,4-alpha-glucan branching enzyme"/>
    <property type="match status" value="1"/>
</dbReference>
<dbReference type="PANTHER" id="PTHR43651:SF3">
    <property type="entry name" value="1,4-ALPHA-GLUCAN-BRANCHING ENZYME"/>
    <property type="match status" value="1"/>
</dbReference>
<dbReference type="Gene3D" id="3.20.20.80">
    <property type="entry name" value="Glycosidases"/>
    <property type="match status" value="1"/>
</dbReference>
<dbReference type="CDD" id="cd02854">
    <property type="entry name" value="E_set_GBE_euk_N"/>
    <property type="match status" value="1"/>
</dbReference>
<dbReference type="Gene3D" id="2.60.40.1180">
    <property type="entry name" value="Golgi alpha-mannosidase II"/>
    <property type="match status" value="1"/>
</dbReference>
<dbReference type="Pfam" id="PF02922">
    <property type="entry name" value="CBM_48"/>
    <property type="match status" value="1"/>
</dbReference>
<dbReference type="SUPFAM" id="SSF51011">
    <property type="entry name" value="Glycosyl hydrolase domain"/>
    <property type="match status" value="1"/>
</dbReference>
<dbReference type="InterPro" id="IPR037439">
    <property type="entry name" value="Branching_enzy"/>
</dbReference>
<evidence type="ECO:0000256" key="1">
    <source>
        <dbReference type="ARBA" id="ARBA00000826"/>
    </source>
</evidence>
<dbReference type="InterPro" id="IPR006048">
    <property type="entry name" value="A-amylase/branching_C"/>
</dbReference>
<dbReference type="GO" id="GO:0004553">
    <property type="term" value="F:hydrolase activity, hydrolyzing O-glycosyl compounds"/>
    <property type="evidence" value="ECO:0007669"/>
    <property type="project" value="InterPro"/>
</dbReference>
<keyword evidence="6" id="KW-0808">Transferase</keyword>
<comment type="catalytic activity">
    <reaction evidence="1">
        <text>Transfers a segment of a (1-&gt;4)-alpha-D-glucan chain to a primary hydroxy group in a similar glucan chain.</text>
        <dbReference type="EC" id="2.4.1.18"/>
    </reaction>
</comment>
<dbReference type="Pfam" id="PF00128">
    <property type="entry name" value="Alpha-amylase"/>
    <property type="match status" value="1"/>
</dbReference>
<evidence type="ECO:0000256" key="5">
    <source>
        <dbReference type="ARBA" id="ARBA00022676"/>
    </source>
</evidence>
<comment type="function">
    <text evidence="2">Catalyzes the formation of the alpha-1,6-glucosidic linkages in glycogen by scission of a 1,4-alpha-linked oligosaccharide from growing alpha-1,4-glucan chains and the subsequent attachment of the oligosaccharide to the alpha-1,6 position.</text>
</comment>
<proteinExistence type="inferred from homology"/>
<comment type="similarity">
    <text evidence="3">Belongs to the glycosyl hydrolase 13 family. GlgB subfamily.</text>
</comment>
<dbReference type="SMART" id="SM00642">
    <property type="entry name" value="Aamy"/>
    <property type="match status" value="1"/>
</dbReference>
<comment type="caution">
    <text evidence="10">The sequence shown here is derived from an EMBL/GenBank/DDBJ whole genome shotgun (WGS) entry which is preliminary data.</text>
</comment>
<dbReference type="PANTHER" id="PTHR43651">
    <property type="entry name" value="1,4-ALPHA-GLUCAN-BRANCHING ENZYME"/>
    <property type="match status" value="1"/>
</dbReference>
<dbReference type="PIRSF" id="PIRSF000463">
    <property type="entry name" value="GlgB"/>
    <property type="match status" value="1"/>
</dbReference>
<evidence type="ECO:0000256" key="4">
    <source>
        <dbReference type="ARBA" id="ARBA00012541"/>
    </source>
</evidence>
<keyword evidence="5" id="KW-0328">Glycosyltransferase</keyword>
<evidence type="ECO:0000256" key="8">
    <source>
        <dbReference type="PIRSR" id="PIRSR000463-1"/>
    </source>
</evidence>
<evidence type="ECO:0000259" key="9">
    <source>
        <dbReference type="SMART" id="SM00642"/>
    </source>
</evidence>
<dbReference type="EMBL" id="DXFT01000021">
    <property type="protein sequence ID" value="HIX02729.1"/>
    <property type="molecule type" value="Genomic_DNA"/>
</dbReference>
<dbReference type="InterPro" id="IPR014756">
    <property type="entry name" value="Ig_E-set"/>
</dbReference>
<dbReference type="SUPFAM" id="SSF51445">
    <property type="entry name" value="(Trans)glycosidases"/>
    <property type="match status" value="1"/>
</dbReference>
<keyword evidence="7" id="KW-0119">Carbohydrate metabolism</keyword>
<dbReference type="InterPro" id="IPR013780">
    <property type="entry name" value="Glyco_hydro_b"/>
</dbReference>
<dbReference type="SUPFAM" id="SSF81296">
    <property type="entry name" value="E set domains"/>
    <property type="match status" value="1"/>
</dbReference>
<feature type="active site" description="Proton donor" evidence="8">
    <location>
        <position position="380"/>
    </location>
</feature>
<evidence type="ECO:0000256" key="6">
    <source>
        <dbReference type="ARBA" id="ARBA00022679"/>
    </source>
</evidence>
<dbReference type="GO" id="GO:0005737">
    <property type="term" value="C:cytoplasm"/>
    <property type="evidence" value="ECO:0007669"/>
    <property type="project" value="TreeGrafter"/>
</dbReference>
<dbReference type="CDD" id="cd11321">
    <property type="entry name" value="AmyAc_bac_euk_BE"/>
    <property type="match status" value="1"/>
</dbReference>
<gene>
    <name evidence="10" type="ORF">H9863_01250</name>
</gene>
<dbReference type="InterPro" id="IPR004193">
    <property type="entry name" value="Glyco_hydro_13_N"/>
</dbReference>
<evidence type="ECO:0000256" key="7">
    <source>
        <dbReference type="ARBA" id="ARBA00023277"/>
    </source>
</evidence>
<dbReference type="FunFam" id="3.20.20.80:FF:000001">
    <property type="entry name" value="1,4-alpha-glucan branching enzyme"/>
    <property type="match status" value="1"/>
</dbReference>
<accession>A0A9D1UYW3</accession>
<dbReference type="InterPro" id="IPR013783">
    <property type="entry name" value="Ig-like_fold"/>
</dbReference>
<evidence type="ECO:0000313" key="10">
    <source>
        <dbReference type="EMBL" id="HIX02729.1"/>
    </source>
</evidence>
<dbReference type="Gene3D" id="2.60.40.10">
    <property type="entry name" value="Immunoglobulins"/>
    <property type="match status" value="1"/>
</dbReference>
<evidence type="ECO:0000256" key="2">
    <source>
        <dbReference type="ARBA" id="ARBA00002953"/>
    </source>
</evidence>